<keyword evidence="3" id="KW-1185">Reference proteome</keyword>
<dbReference type="SUPFAM" id="SSF54427">
    <property type="entry name" value="NTF2-like"/>
    <property type="match status" value="1"/>
</dbReference>
<dbReference type="STRING" id="1077974.GOEFS_054_00690"/>
<dbReference type="InterPro" id="IPR037401">
    <property type="entry name" value="SnoaL-like"/>
</dbReference>
<dbReference type="Gene3D" id="3.10.450.50">
    <property type="match status" value="1"/>
</dbReference>
<dbReference type="Pfam" id="PF12680">
    <property type="entry name" value="SnoaL_2"/>
    <property type="match status" value="1"/>
</dbReference>
<feature type="domain" description="SnoaL-like" evidence="1">
    <location>
        <begin position="4"/>
        <end position="96"/>
    </location>
</feature>
<dbReference type="eggNOG" id="COG3631">
    <property type="taxonomic scope" value="Bacteria"/>
</dbReference>
<dbReference type="Proteomes" id="UP000035034">
    <property type="component" value="Unassembled WGS sequence"/>
</dbReference>
<dbReference type="RefSeq" id="WP_007317792.1">
    <property type="nucleotide sequence ID" value="NZ_BAEH01000054.1"/>
</dbReference>
<evidence type="ECO:0000313" key="2">
    <source>
        <dbReference type="EMBL" id="GAB18455.1"/>
    </source>
</evidence>
<name>H0R054_9ACTN</name>
<dbReference type="AlphaFoldDB" id="H0R054"/>
<dbReference type="InterPro" id="IPR032710">
    <property type="entry name" value="NTF2-like_dom_sf"/>
</dbReference>
<proteinExistence type="predicted"/>
<gene>
    <name evidence="2" type="ORF">GOEFS_054_00690</name>
</gene>
<comment type="caution">
    <text evidence="2">The sequence shown here is derived from an EMBL/GenBank/DDBJ whole genome shotgun (WGS) entry which is preliminary data.</text>
</comment>
<accession>H0R054</accession>
<protein>
    <recommendedName>
        <fullName evidence="1">SnoaL-like domain-containing protein</fullName>
    </recommendedName>
</protein>
<dbReference type="EMBL" id="BAEH01000054">
    <property type="protein sequence ID" value="GAB18455.1"/>
    <property type="molecule type" value="Genomic_DNA"/>
</dbReference>
<evidence type="ECO:0000313" key="3">
    <source>
        <dbReference type="Proteomes" id="UP000035034"/>
    </source>
</evidence>
<evidence type="ECO:0000259" key="1">
    <source>
        <dbReference type="Pfam" id="PF12680"/>
    </source>
</evidence>
<organism evidence="2 3">
    <name type="scientific">Gordonia effusa NBRC 100432</name>
    <dbReference type="NCBI Taxonomy" id="1077974"/>
    <lineage>
        <taxon>Bacteria</taxon>
        <taxon>Bacillati</taxon>
        <taxon>Actinomycetota</taxon>
        <taxon>Actinomycetes</taxon>
        <taxon>Mycobacteriales</taxon>
        <taxon>Gordoniaceae</taxon>
        <taxon>Gordonia</taxon>
    </lineage>
</organism>
<dbReference type="OrthoDB" id="1163083at2"/>
<sequence length="135" mass="14781">MHPFRQAVEAENIEAIAALLADDVVFTSPVAFAPYPGKPITQAILETVIQVFEDFRYIREFGHDGDRDHALMFEATVDGKKITGCDFIHLNDDGLIDDLMVMVRPLSGATALAAAMGARFESIKERATVLVGQES</sequence>
<reference evidence="2 3" key="1">
    <citation type="submission" date="2011-12" db="EMBL/GenBank/DDBJ databases">
        <title>Whole genome shotgun sequence of Gordonia effusa NBRC 100432.</title>
        <authorList>
            <person name="Yoshida I."/>
            <person name="Takarada H."/>
            <person name="Hosoyama A."/>
            <person name="Tsuchikane K."/>
            <person name="Katsumata H."/>
            <person name="Yamazaki S."/>
            <person name="Fujita N."/>
        </authorList>
    </citation>
    <scope>NUCLEOTIDE SEQUENCE [LARGE SCALE GENOMIC DNA]</scope>
    <source>
        <strain evidence="2 3">NBRC 100432</strain>
    </source>
</reference>